<proteinExistence type="predicted"/>
<organism evidence="1 2">
    <name type="scientific">Desmophyllum pertusum</name>
    <dbReference type="NCBI Taxonomy" id="174260"/>
    <lineage>
        <taxon>Eukaryota</taxon>
        <taxon>Metazoa</taxon>
        <taxon>Cnidaria</taxon>
        <taxon>Anthozoa</taxon>
        <taxon>Hexacorallia</taxon>
        <taxon>Scleractinia</taxon>
        <taxon>Caryophylliina</taxon>
        <taxon>Caryophylliidae</taxon>
        <taxon>Desmophyllum</taxon>
    </lineage>
</organism>
<name>A0A9W9YF22_9CNID</name>
<comment type="caution">
    <text evidence="1">The sequence shown here is derived from an EMBL/GenBank/DDBJ whole genome shotgun (WGS) entry which is preliminary data.</text>
</comment>
<reference evidence="1" key="1">
    <citation type="submission" date="2023-01" db="EMBL/GenBank/DDBJ databases">
        <title>Genome assembly of the deep-sea coral Lophelia pertusa.</title>
        <authorList>
            <person name="Herrera S."/>
            <person name="Cordes E."/>
        </authorList>
    </citation>
    <scope>NUCLEOTIDE SEQUENCE</scope>
    <source>
        <strain evidence="1">USNM1676648</strain>
        <tissue evidence="1">Polyp</tissue>
    </source>
</reference>
<accession>A0A9W9YF22</accession>
<keyword evidence="2" id="KW-1185">Reference proteome</keyword>
<dbReference type="Proteomes" id="UP001163046">
    <property type="component" value="Unassembled WGS sequence"/>
</dbReference>
<dbReference type="EMBL" id="MU827780">
    <property type="protein sequence ID" value="KAJ7337872.1"/>
    <property type="molecule type" value="Genomic_DNA"/>
</dbReference>
<dbReference type="OrthoDB" id="5989552at2759"/>
<sequence length="132" mass="14846">MSMLEGKTVVSYVLSSAPSLEKTAATTIGRETGSDVWVINETTQINGKGDIVAEEDQEFVWIDDLFDDKVKTLEIIYPFKSEAINEVLQTLKETLYPNFMASFLTVAGSALGLHYERIIEEGHHYPHPSHLW</sequence>
<evidence type="ECO:0000313" key="1">
    <source>
        <dbReference type="EMBL" id="KAJ7337872.1"/>
    </source>
</evidence>
<gene>
    <name evidence="1" type="ORF">OS493_008030</name>
</gene>
<evidence type="ECO:0000313" key="2">
    <source>
        <dbReference type="Proteomes" id="UP001163046"/>
    </source>
</evidence>
<dbReference type="AlphaFoldDB" id="A0A9W9YF22"/>
<protein>
    <submittedName>
        <fullName evidence="1">Uncharacterized protein</fullName>
    </submittedName>
</protein>